<dbReference type="AlphaFoldDB" id="A0A4R4K1Z4"/>
<comment type="caution">
    <text evidence="1">The sequence shown here is derived from an EMBL/GenBank/DDBJ whole genome shotgun (WGS) entry which is preliminary data.</text>
</comment>
<gene>
    <name evidence="1" type="ORF">EZE20_20830</name>
</gene>
<sequence length="100" mass="11540">MELKNGHIIIPVSLVEQVLQGEEQINLVYYPERSQLLFAGKSKTFFEKLHATKWMRLKSKNAQGDKALFVREILLDYDLDDSDRPLTYSVKNTSIIAVEL</sequence>
<reference evidence="1 2" key="1">
    <citation type="submission" date="2019-02" db="EMBL/GenBank/DDBJ databases">
        <title>Arundinibacter roseus gen. nov., sp. nov., a new member of the family Cytophagaceae.</title>
        <authorList>
            <person name="Szuroczki S."/>
            <person name="Khayer B."/>
            <person name="Sproer C."/>
            <person name="Toumi M."/>
            <person name="Szabo A."/>
            <person name="Felfoldi T."/>
            <person name="Schumann P."/>
            <person name="Toth E."/>
        </authorList>
    </citation>
    <scope>NUCLEOTIDE SEQUENCE [LARGE SCALE GENOMIC DNA]</scope>
    <source>
        <strain evidence="1 2">DMA-k-7a</strain>
    </source>
</reference>
<proteinExistence type="predicted"/>
<evidence type="ECO:0000313" key="2">
    <source>
        <dbReference type="Proteomes" id="UP000295706"/>
    </source>
</evidence>
<evidence type="ECO:0000313" key="1">
    <source>
        <dbReference type="EMBL" id="TDB60381.1"/>
    </source>
</evidence>
<organism evidence="1 2">
    <name type="scientific">Arundinibacter roseus</name>
    <dbReference type="NCBI Taxonomy" id="2070510"/>
    <lineage>
        <taxon>Bacteria</taxon>
        <taxon>Pseudomonadati</taxon>
        <taxon>Bacteroidota</taxon>
        <taxon>Cytophagia</taxon>
        <taxon>Cytophagales</taxon>
        <taxon>Spirosomataceae</taxon>
        <taxon>Arundinibacter</taxon>
    </lineage>
</organism>
<accession>A0A4R4K1Z4</accession>
<dbReference type="RefSeq" id="WP_132121375.1">
    <property type="nucleotide sequence ID" value="NZ_SMJU01000017.1"/>
</dbReference>
<protein>
    <submittedName>
        <fullName evidence="1">Uncharacterized protein</fullName>
    </submittedName>
</protein>
<keyword evidence="2" id="KW-1185">Reference proteome</keyword>
<dbReference type="EMBL" id="SMJU01000017">
    <property type="protein sequence ID" value="TDB60381.1"/>
    <property type="molecule type" value="Genomic_DNA"/>
</dbReference>
<dbReference type="Proteomes" id="UP000295706">
    <property type="component" value="Unassembled WGS sequence"/>
</dbReference>
<name>A0A4R4K1Z4_9BACT</name>
<dbReference type="OrthoDB" id="1441187at2"/>